<accession>A0A944CDE6</accession>
<gene>
    <name evidence="2" type="ORF">DYI23_09610</name>
</gene>
<keyword evidence="1" id="KW-1133">Transmembrane helix</keyword>
<organism evidence="2 3">
    <name type="scientific">Roseibium polysiphoniae</name>
    <dbReference type="NCBI Taxonomy" id="2571221"/>
    <lineage>
        <taxon>Bacteria</taxon>
        <taxon>Pseudomonadati</taxon>
        <taxon>Pseudomonadota</taxon>
        <taxon>Alphaproteobacteria</taxon>
        <taxon>Hyphomicrobiales</taxon>
        <taxon>Stappiaceae</taxon>
        <taxon>Roseibium</taxon>
    </lineage>
</organism>
<comment type="caution">
    <text evidence="2">The sequence shown here is derived from an EMBL/GenBank/DDBJ whole genome shotgun (WGS) entry which is preliminary data.</text>
</comment>
<sequence length="122" mass="12552">MLLSRKTWASALPPLARLSLWRNGKMQKNGFGKNTTVRATTLTNRDQAGIAAAAFAVLSLAGAMAGFVMGVDIALPTLCAAFTGMLAATACLAERLIQGFEAPDAAPVAQKAASASQIADKS</sequence>
<keyword evidence="1" id="KW-0472">Membrane</keyword>
<dbReference type="Proteomes" id="UP000705379">
    <property type="component" value="Unassembled WGS sequence"/>
</dbReference>
<reference evidence="2" key="2">
    <citation type="journal article" date="2021" name="Microorganisms">
        <title>Bacterial Dimethylsulfoniopropionate Biosynthesis in the East China Sea.</title>
        <authorList>
            <person name="Liu J."/>
            <person name="Zhang Y."/>
            <person name="Liu J."/>
            <person name="Zhong H."/>
            <person name="Williams B.T."/>
            <person name="Zheng Y."/>
            <person name="Curson A.R.J."/>
            <person name="Sun C."/>
            <person name="Sun H."/>
            <person name="Song D."/>
            <person name="Wagner Mackenzie B."/>
            <person name="Bermejo Martinez A."/>
            <person name="Todd J.D."/>
            <person name="Zhang X.H."/>
        </authorList>
    </citation>
    <scope>NUCLEOTIDE SEQUENCE</scope>
    <source>
        <strain evidence="2">AESS21</strain>
    </source>
</reference>
<reference evidence="2" key="1">
    <citation type="submission" date="2018-08" db="EMBL/GenBank/DDBJ databases">
        <authorList>
            <person name="Jin W."/>
            <person name="Wang H."/>
            <person name="Yang Y."/>
            <person name="Li M."/>
            <person name="Liu J."/>
        </authorList>
    </citation>
    <scope>NUCLEOTIDE SEQUENCE</scope>
    <source>
        <strain evidence="2">AESS21</strain>
    </source>
</reference>
<keyword evidence="1" id="KW-0812">Transmembrane</keyword>
<dbReference type="AlphaFoldDB" id="A0A944CDE6"/>
<feature type="transmembrane region" description="Helical" evidence="1">
    <location>
        <begin position="73"/>
        <end position="93"/>
    </location>
</feature>
<feature type="transmembrane region" description="Helical" evidence="1">
    <location>
        <begin position="48"/>
        <end position="67"/>
    </location>
</feature>
<evidence type="ECO:0000256" key="1">
    <source>
        <dbReference type="SAM" id="Phobius"/>
    </source>
</evidence>
<dbReference type="EMBL" id="QTKU01000002">
    <property type="protein sequence ID" value="MBS8260472.1"/>
    <property type="molecule type" value="Genomic_DNA"/>
</dbReference>
<evidence type="ECO:0000313" key="2">
    <source>
        <dbReference type="EMBL" id="MBS8260472.1"/>
    </source>
</evidence>
<protein>
    <submittedName>
        <fullName evidence="2">Uncharacterized protein</fullName>
    </submittedName>
</protein>
<proteinExistence type="predicted"/>
<evidence type="ECO:0000313" key="3">
    <source>
        <dbReference type="Proteomes" id="UP000705379"/>
    </source>
</evidence>
<name>A0A944CDE6_9HYPH</name>